<proteinExistence type="predicted"/>
<reference evidence="1 2" key="1">
    <citation type="submission" date="2019-06" db="EMBL/GenBank/DDBJ databases">
        <authorList>
            <person name="Le Quere A."/>
            <person name="Colella S."/>
        </authorList>
    </citation>
    <scope>NUCLEOTIDE SEQUENCE [LARGE SCALE GENOMIC DNA]</scope>
    <source>
        <strain evidence="1">EmedicaeMD41</strain>
    </source>
</reference>
<name>A0A508WYB3_9HYPH</name>
<dbReference type="AlphaFoldDB" id="A0A508WYB3"/>
<protein>
    <submittedName>
        <fullName evidence="1">Uncharacterized protein</fullName>
    </submittedName>
</protein>
<sequence length="57" mass="6335">MDNDGSFRFYSSQMGGKTIAPGGFHKLWLMFQDQNVVIPGRVPKMNMGVCGALKYHA</sequence>
<evidence type="ECO:0000313" key="2">
    <source>
        <dbReference type="Proteomes" id="UP000507954"/>
    </source>
</evidence>
<dbReference type="Proteomes" id="UP000507954">
    <property type="component" value="Unassembled WGS sequence"/>
</dbReference>
<organism evidence="1 2">
    <name type="scientific">Sinorhizobium medicae</name>
    <dbReference type="NCBI Taxonomy" id="110321"/>
    <lineage>
        <taxon>Bacteria</taxon>
        <taxon>Pseudomonadati</taxon>
        <taxon>Pseudomonadota</taxon>
        <taxon>Alphaproteobacteria</taxon>
        <taxon>Hyphomicrobiales</taxon>
        <taxon>Rhizobiaceae</taxon>
        <taxon>Sinorhizobium/Ensifer group</taxon>
        <taxon>Sinorhizobium</taxon>
    </lineage>
</organism>
<accession>A0A508WYB3</accession>
<evidence type="ECO:0000313" key="1">
    <source>
        <dbReference type="EMBL" id="VTZ62438.1"/>
    </source>
</evidence>
<gene>
    <name evidence="1" type="ORF">EMEDMD4_380099</name>
</gene>
<dbReference type="EMBL" id="CABFNB010000104">
    <property type="protein sequence ID" value="VTZ62438.1"/>
    <property type="molecule type" value="Genomic_DNA"/>
</dbReference>